<accession>A0A5M9QY31</accession>
<reference evidence="1 2" key="1">
    <citation type="submission" date="2019-09" db="EMBL/GenBank/DDBJ databases">
        <title>Draft genome sequence of various Type strains from the CCUG.</title>
        <authorList>
            <person name="Pineiro-Iglesias B."/>
            <person name="Tunovic T."/>
            <person name="Unosson C."/>
            <person name="Inganas E."/>
            <person name="Ohlen M."/>
            <person name="Cardew S."/>
            <person name="Jensie-Markopoulos S."/>
            <person name="Salva-Serra F."/>
            <person name="Jaen-Luchoro D."/>
            <person name="Karlsson R."/>
            <person name="Svensson-Stadler L."/>
            <person name="Chun J."/>
            <person name="Moore E."/>
        </authorList>
    </citation>
    <scope>NUCLEOTIDE SEQUENCE [LARGE SCALE GENOMIC DNA]</scope>
    <source>
        <strain evidence="1 2">CCUG 53682T</strain>
    </source>
</reference>
<organism evidence="1 2">
    <name type="scientific">Morganella psychrotolerans</name>
    <dbReference type="NCBI Taxonomy" id="368603"/>
    <lineage>
        <taxon>Bacteria</taxon>
        <taxon>Pseudomonadati</taxon>
        <taxon>Pseudomonadota</taxon>
        <taxon>Gammaproteobacteria</taxon>
        <taxon>Enterobacterales</taxon>
        <taxon>Morganellaceae</taxon>
        <taxon>Morganella</taxon>
    </lineage>
</organism>
<dbReference type="RefSeq" id="WP_150385100.1">
    <property type="nucleotide sequence ID" value="NZ_BAAAFS010000002.1"/>
</dbReference>
<dbReference type="CDD" id="cd14744">
    <property type="entry name" value="PAAR_CT_2"/>
    <property type="match status" value="1"/>
</dbReference>
<protein>
    <submittedName>
        <fullName evidence="1">PAAR domain-containing protein</fullName>
    </submittedName>
</protein>
<dbReference type="Proteomes" id="UP000322181">
    <property type="component" value="Unassembled WGS sequence"/>
</dbReference>
<evidence type="ECO:0000313" key="1">
    <source>
        <dbReference type="EMBL" id="KAA8713594.1"/>
    </source>
</evidence>
<evidence type="ECO:0000313" key="2">
    <source>
        <dbReference type="Proteomes" id="UP000322181"/>
    </source>
</evidence>
<sequence>MSDIRPTLFDNTMALSGDKTTTGATCYAADEKVRFKRTGLRIGDKATSCPRCGKTGTIVTGENRVSNHGKSPAIHGSVVQCGCPFGDNKIIALTDIADTGHKPDMCMRSSSEEIYEGEPTLFVIENDGDITYQLLNQFNMRLEKDISHIKKINSGINYFVRHQVILFYPENITEDKQQDIELLKQSQKIINDNIDSLTEDDRGFLYDNYNIIANISNYGEGFIGLISSSGTSLMDEIKTVLKEIEVLYEQSLKATGKLKGAAFYEARQKLLAKLDKLLNKPLAKKAMGIADSKNLKKGLKLNSKSIIQHWNNTEEISIKGYEKYTANLAKYTKYLNRVGWMAVGMSAINSVNDINKICLEGTDYECEKAAVTETAKLALGTGGGIIGGTKGSVIGGSICLAVGVPTGGVGLIVCGVVGGLLGGLAGSAVGEKAADTITSSLYTLSENPDVKEKVDKVNELNLNIIYYKYSR</sequence>
<dbReference type="AlphaFoldDB" id="A0A5M9QY31"/>
<gene>
    <name evidence="1" type="ORF">F4V73_16800</name>
</gene>
<name>A0A5M9QY31_9GAMM</name>
<dbReference type="EMBL" id="VXKB01000006">
    <property type="protein sequence ID" value="KAA8713594.1"/>
    <property type="molecule type" value="Genomic_DNA"/>
</dbReference>
<proteinExistence type="predicted"/>
<comment type="caution">
    <text evidence="1">The sequence shown here is derived from an EMBL/GenBank/DDBJ whole genome shotgun (WGS) entry which is preliminary data.</text>
</comment>